<keyword evidence="2" id="KW-1185">Reference proteome</keyword>
<dbReference type="InterPro" id="IPR011333">
    <property type="entry name" value="SKP1/BTB/POZ_sf"/>
</dbReference>
<sequence length="281" mass="30951">MAISSRDLVLTSIKGALTSGAYSDLAITCGSDTYNVHKVIVCPRADFFARAVKFGGEEAQTGTVNLPEDEPEVVELLVQYLYEGDYDPVLLPTEDIEGSTTSVRVLKKNLPSPPYGVGNYSYSFPHRCSDTVYRCDATWVCPHHECGRDYARSCTAFTCEQCTIPGEPLLPPIHGDASQLLVHTKIYEAADKYEVVGLKDLAKEKFARACKHFYDTPEFPIAAHYAFSTTPEDDKDLRDVVSATIAVNMGLVKKAEVKVLLTQFNGLALGILEQKIVENGW</sequence>
<dbReference type="SUPFAM" id="SSF54695">
    <property type="entry name" value="POZ domain"/>
    <property type="match status" value="1"/>
</dbReference>
<dbReference type="Pfam" id="PF00651">
    <property type="entry name" value="BTB"/>
    <property type="match status" value="1"/>
</dbReference>
<dbReference type="InterPro" id="IPR000210">
    <property type="entry name" value="BTB/POZ_dom"/>
</dbReference>
<dbReference type="AlphaFoldDB" id="A0A163D1M5"/>
<dbReference type="EMBL" id="JYNV01000207">
    <property type="protein sequence ID" value="KZM22845.1"/>
    <property type="molecule type" value="Genomic_DNA"/>
</dbReference>
<dbReference type="CDD" id="cd18186">
    <property type="entry name" value="BTB_POZ_ZBTB_KLHL-like"/>
    <property type="match status" value="1"/>
</dbReference>
<dbReference type="OrthoDB" id="6359816at2759"/>
<dbReference type="Gene3D" id="3.30.710.10">
    <property type="entry name" value="Potassium Channel Kv1.1, Chain A"/>
    <property type="match status" value="1"/>
</dbReference>
<gene>
    <name evidence="1" type="ORF">ST47_g6011</name>
</gene>
<accession>A0A163D1M5</accession>
<protein>
    <submittedName>
        <fullName evidence="1">Uncharacterized protein</fullName>
    </submittedName>
</protein>
<evidence type="ECO:0000313" key="1">
    <source>
        <dbReference type="EMBL" id="KZM22845.1"/>
    </source>
</evidence>
<dbReference type="PANTHER" id="PTHR47843">
    <property type="entry name" value="BTB DOMAIN-CONTAINING PROTEIN-RELATED"/>
    <property type="match status" value="1"/>
</dbReference>
<name>A0A163D1M5_DIDRA</name>
<dbReference type="Proteomes" id="UP000076837">
    <property type="component" value="Unassembled WGS sequence"/>
</dbReference>
<reference evidence="1 2" key="1">
    <citation type="journal article" date="2016" name="Sci. Rep.">
        <title>Draft genome sequencing and secretome analysis of fungal phytopathogen Ascochyta rabiei provides insight into the necrotrophic effector repertoire.</title>
        <authorList>
            <person name="Verma S."/>
            <person name="Gazara R.K."/>
            <person name="Nizam S."/>
            <person name="Parween S."/>
            <person name="Chattopadhyay D."/>
            <person name="Verma P.K."/>
        </authorList>
    </citation>
    <scope>NUCLEOTIDE SEQUENCE [LARGE SCALE GENOMIC DNA]</scope>
    <source>
        <strain evidence="1 2">ArDII</strain>
    </source>
</reference>
<evidence type="ECO:0000313" key="2">
    <source>
        <dbReference type="Proteomes" id="UP000076837"/>
    </source>
</evidence>
<organism evidence="1 2">
    <name type="scientific">Didymella rabiei</name>
    <name type="common">Chickpea ascochyta blight fungus</name>
    <name type="synonym">Mycosphaerella rabiei</name>
    <dbReference type="NCBI Taxonomy" id="5454"/>
    <lineage>
        <taxon>Eukaryota</taxon>
        <taxon>Fungi</taxon>
        <taxon>Dikarya</taxon>
        <taxon>Ascomycota</taxon>
        <taxon>Pezizomycotina</taxon>
        <taxon>Dothideomycetes</taxon>
        <taxon>Pleosporomycetidae</taxon>
        <taxon>Pleosporales</taxon>
        <taxon>Pleosporineae</taxon>
        <taxon>Didymellaceae</taxon>
        <taxon>Ascochyta</taxon>
    </lineage>
</organism>
<dbReference type="STRING" id="5454.A0A163D1M5"/>
<comment type="caution">
    <text evidence="1">The sequence shown here is derived from an EMBL/GenBank/DDBJ whole genome shotgun (WGS) entry which is preliminary data.</text>
</comment>
<proteinExistence type="predicted"/>
<dbReference type="PROSITE" id="PS50097">
    <property type="entry name" value="BTB"/>
    <property type="match status" value="1"/>
</dbReference>
<dbReference type="PANTHER" id="PTHR47843:SF5">
    <property type="entry name" value="BTB_POZ DOMAIN PROTEIN"/>
    <property type="match status" value="1"/>
</dbReference>